<dbReference type="InterPro" id="IPR010982">
    <property type="entry name" value="Lambda_DNA-bd_dom_sf"/>
</dbReference>
<feature type="domain" description="HTH cro/C1-type" evidence="3">
    <location>
        <begin position="6"/>
        <end position="60"/>
    </location>
</feature>
<reference evidence="4 5" key="1">
    <citation type="submission" date="2017-12" db="EMBL/GenBank/DDBJ databases">
        <title>Phylogenetic diversity of female urinary microbiome.</title>
        <authorList>
            <person name="Thomas-White K."/>
            <person name="Wolfe A.J."/>
        </authorList>
    </citation>
    <scope>NUCLEOTIDE SEQUENCE [LARGE SCALE GENOMIC DNA]</scope>
    <source>
        <strain evidence="4 5">UMB0898</strain>
    </source>
</reference>
<dbReference type="InterPro" id="IPR001387">
    <property type="entry name" value="Cro/C1-type_HTH"/>
</dbReference>
<dbReference type="PANTHER" id="PTHR46558">
    <property type="entry name" value="TRACRIPTIONAL REGULATORY PROTEIN-RELATED-RELATED"/>
    <property type="match status" value="1"/>
</dbReference>
<feature type="transmembrane region" description="Helical" evidence="2">
    <location>
        <begin position="84"/>
        <end position="102"/>
    </location>
</feature>
<protein>
    <submittedName>
        <fullName evidence="4">XRE family transcriptional regulator</fullName>
    </submittedName>
</protein>
<dbReference type="GO" id="GO:0003677">
    <property type="term" value="F:DNA binding"/>
    <property type="evidence" value="ECO:0007669"/>
    <property type="project" value="UniProtKB-KW"/>
</dbReference>
<evidence type="ECO:0000313" key="4">
    <source>
        <dbReference type="EMBL" id="PKY88251.1"/>
    </source>
</evidence>
<dbReference type="PANTHER" id="PTHR46558:SF4">
    <property type="entry name" value="DNA-BIDING PHAGE PROTEIN"/>
    <property type="match status" value="1"/>
</dbReference>
<dbReference type="CDD" id="cd00093">
    <property type="entry name" value="HTH_XRE"/>
    <property type="match status" value="1"/>
</dbReference>
<evidence type="ECO:0000256" key="1">
    <source>
        <dbReference type="ARBA" id="ARBA00023125"/>
    </source>
</evidence>
<dbReference type="Proteomes" id="UP000234384">
    <property type="component" value="Unassembled WGS sequence"/>
</dbReference>
<dbReference type="PROSITE" id="PS50943">
    <property type="entry name" value="HTH_CROC1"/>
    <property type="match status" value="1"/>
</dbReference>
<proteinExistence type="predicted"/>
<keyword evidence="1" id="KW-0238">DNA-binding</keyword>
<evidence type="ECO:0000256" key="2">
    <source>
        <dbReference type="SAM" id="Phobius"/>
    </source>
</evidence>
<feature type="transmembrane region" description="Helical" evidence="2">
    <location>
        <begin position="108"/>
        <end position="129"/>
    </location>
</feature>
<accession>A0A2I1JXY7</accession>
<comment type="caution">
    <text evidence="4">The sequence shown here is derived from an EMBL/GenBank/DDBJ whole genome shotgun (WGS) entry which is preliminary data.</text>
</comment>
<name>A0A2I1JXY7_9LACT</name>
<dbReference type="SMART" id="SM00530">
    <property type="entry name" value="HTH_XRE"/>
    <property type="match status" value="1"/>
</dbReference>
<evidence type="ECO:0000259" key="3">
    <source>
        <dbReference type="PROSITE" id="PS50943"/>
    </source>
</evidence>
<evidence type="ECO:0000313" key="5">
    <source>
        <dbReference type="Proteomes" id="UP000234384"/>
    </source>
</evidence>
<dbReference type="RefSeq" id="WP_006701849.1">
    <property type="nucleotide sequence ID" value="NZ_PKHE01000014.1"/>
</dbReference>
<organism evidence="4 5">
    <name type="scientific">Falseniella ignava</name>
    <dbReference type="NCBI Taxonomy" id="137730"/>
    <lineage>
        <taxon>Bacteria</taxon>
        <taxon>Bacillati</taxon>
        <taxon>Bacillota</taxon>
        <taxon>Bacilli</taxon>
        <taxon>Lactobacillales</taxon>
        <taxon>Aerococcaceae</taxon>
        <taxon>Falseniella</taxon>
    </lineage>
</organism>
<keyword evidence="2" id="KW-0472">Membrane</keyword>
<keyword evidence="2" id="KW-0812">Transmembrane</keyword>
<dbReference type="Pfam" id="PF01381">
    <property type="entry name" value="HTH_3"/>
    <property type="match status" value="1"/>
</dbReference>
<sequence>MFASKIKELRKNQNLTQQDLADILKVSRSSISKWETKASYPDITTLVQISDHFSVSLDYLLKGDVEMTGQLDKEVNRGRFILKWYIELPLFIISFFGITLILNNLLGIKFNIVTELITAIVFYCVYKYLDRKQKDKLK</sequence>
<dbReference type="EMBL" id="PKHE01000014">
    <property type="protein sequence ID" value="PKY88251.1"/>
    <property type="molecule type" value="Genomic_DNA"/>
</dbReference>
<gene>
    <name evidence="4" type="ORF">CYJ57_05620</name>
</gene>
<keyword evidence="2" id="KW-1133">Transmembrane helix</keyword>
<dbReference type="SUPFAM" id="SSF47413">
    <property type="entry name" value="lambda repressor-like DNA-binding domains"/>
    <property type="match status" value="1"/>
</dbReference>
<dbReference type="Gene3D" id="1.10.260.40">
    <property type="entry name" value="lambda repressor-like DNA-binding domains"/>
    <property type="match status" value="1"/>
</dbReference>
<dbReference type="AlphaFoldDB" id="A0A2I1JXY7"/>
<dbReference type="OrthoDB" id="9808239at2"/>